<name>A0AAN6U465_9PEZI</name>
<sequence>MSQDVGLRLPGKSRTPVTAAQYLFEPRDTDRYIATKRCLRVECHRYRFIDAGAPGHDQLRKDPSGPNFLALVTVTIFQTCTEIEPADLARPSHGLRAQICSTDATVWDCRDGVPDPVNPGPEGGTRSPRSRHAAPQKEDLPGRSDGRPLM</sequence>
<evidence type="ECO:0000313" key="3">
    <source>
        <dbReference type="Proteomes" id="UP001302602"/>
    </source>
</evidence>
<reference evidence="2" key="1">
    <citation type="journal article" date="2023" name="Mol. Phylogenet. Evol.">
        <title>Genome-scale phylogeny and comparative genomics of the fungal order Sordariales.</title>
        <authorList>
            <person name="Hensen N."/>
            <person name="Bonometti L."/>
            <person name="Westerberg I."/>
            <person name="Brannstrom I.O."/>
            <person name="Guillou S."/>
            <person name="Cros-Aarteil S."/>
            <person name="Calhoun S."/>
            <person name="Haridas S."/>
            <person name="Kuo A."/>
            <person name="Mondo S."/>
            <person name="Pangilinan J."/>
            <person name="Riley R."/>
            <person name="LaButti K."/>
            <person name="Andreopoulos B."/>
            <person name="Lipzen A."/>
            <person name="Chen C."/>
            <person name="Yan M."/>
            <person name="Daum C."/>
            <person name="Ng V."/>
            <person name="Clum A."/>
            <person name="Steindorff A."/>
            <person name="Ohm R.A."/>
            <person name="Martin F."/>
            <person name="Silar P."/>
            <person name="Natvig D.O."/>
            <person name="Lalanne C."/>
            <person name="Gautier V."/>
            <person name="Ament-Velasquez S.L."/>
            <person name="Kruys A."/>
            <person name="Hutchinson M.I."/>
            <person name="Powell A.J."/>
            <person name="Barry K."/>
            <person name="Miller A.N."/>
            <person name="Grigoriev I.V."/>
            <person name="Debuchy R."/>
            <person name="Gladieux P."/>
            <person name="Hiltunen Thoren M."/>
            <person name="Johannesson H."/>
        </authorList>
    </citation>
    <scope>NUCLEOTIDE SEQUENCE</scope>
    <source>
        <strain evidence="2">CBS 731.68</strain>
    </source>
</reference>
<comment type="caution">
    <text evidence="2">The sequence shown here is derived from an EMBL/GenBank/DDBJ whole genome shotgun (WGS) entry which is preliminary data.</text>
</comment>
<keyword evidence="3" id="KW-1185">Reference proteome</keyword>
<accession>A0AAN6U465</accession>
<feature type="region of interest" description="Disordered" evidence="1">
    <location>
        <begin position="110"/>
        <end position="150"/>
    </location>
</feature>
<feature type="compositionally biased region" description="Basic and acidic residues" evidence="1">
    <location>
        <begin position="135"/>
        <end position="150"/>
    </location>
</feature>
<gene>
    <name evidence="2" type="ORF">N657DRAFT_632230</name>
</gene>
<dbReference type="GeneID" id="87827901"/>
<evidence type="ECO:0000313" key="2">
    <source>
        <dbReference type="EMBL" id="KAK4126072.1"/>
    </source>
</evidence>
<reference evidence="2" key="2">
    <citation type="submission" date="2023-05" db="EMBL/GenBank/DDBJ databases">
        <authorList>
            <consortium name="Lawrence Berkeley National Laboratory"/>
            <person name="Steindorff A."/>
            <person name="Hensen N."/>
            <person name="Bonometti L."/>
            <person name="Westerberg I."/>
            <person name="Brannstrom I.O."/>
            <person name="Guillou S."/>
            <person name="Cros-Aarteil S."/>
            <person name="Calhoun S."/>
            <person name="Haridas S."/>
            <person name="Kuo A."/>
            <person name="Mondo S."/>
            <person name="Pangilinan J."/>
            <person name="Riley R."/>
            <person name="Labutti K."/>
            <person name="Andreopoulos B."/>
            <person name="Lipzen A."/>
            <person name="Chen C."/>
            <person name="Yanf M."/>
            <person name="Daum C."/>
            <person name="Ng V."/>
            <person name="Clum A."/>
            <person name="Ohm R."/>
            <person name="Martin F."/>
            <person name="Silar P."/>
            <person name="Natvig D."/>
            <person name="Lalanne C."/>
            <person name="Gautier V."/>
            <person name="Ament-Velasquez S.L."/>
            <person name="Kruys A."/>
            <person name="Hutchinson M.I."/>
            <person name="Powell A.J."/>
            <person name="Barry K."/>
            <person name="Miller A.N."/>
            <person name="Grigoriev I.V."/>
            <person name="Debuchy R."/>
            <person name="Gladieux P."/>
            <person name="Thoren M.H."/>
            <person name="Johannesson H."/>
        </authorList>
    </citation>
    <scope>NUCLEOTIDE SEQUENCE</scope>
    <source>
        <strain evidence="2">CBS 731.68</strain>
    </source>
</reference>
<evidence type="ECO:0000256" key="1">
    <source>
        <dbReference type="SAM" id="MobiDB-lite"/>
    </source>
</evidence>
<organism evidence="2 3">
    <name type="scientific">Parathielavia appendiculata</name>
    <dbReference type="NCBI Taxonomy" id="2587402"/>
    <lineage>
        <taxon>Eukaryota</taxon>
        <taxon>Fungi</taxon>
        <taxon>Dikarya</taxon>
        <taxon>Ascomycota</taxon>
        <taxon>Pezizomycotina</taxon>
        <taxon>Sordariomycetes</taxon>
        <taxon>Sordariomycetidae</taxon>
        <taxon>Sordariales</taxon>
        <taxon>Chaetomiaceae</taxon>
        <taxon>Parathielavia</taxon>
    </lineage>
</organism>
<protein>
    <submittedName>
        <fullName evidence="2">Uncharacterized protein</fullName>
    </submittedName>
</protein>
<dbReference type="AlphaFoldDB" id="A0AAN6U465"/>
<dbReference type="EMBL" id="MU853225">
    <property type="protein sequence ID" value="KAK4126072.1"/>
    <property type="molecule type" value="Genomic_DNA"/>
</dbReference>
<dbReference type="Proteomes" id="UP001302602">
    <property type="component" value="Unassembled WGS sequence"/>
</dbReference>
<proteinExistence type="predicted"/>
<dbReference type="RefSeq" id="XP_062649843.1">
    <property type="nucleotide sequence ID" value="XM_062791132.1"/>
</dbReference>